<dbReference type="Gene3D" id="3.40.50.1820">
    <property type="entry name" value="alpha/beta hydrolase"/>
    <property type="match status" value="1"/>
</dbReference>
<dbReference type="PANTHER" id="PTHR17630">
    <property type="entry name" value="DIENELACTONE HYDROLASE"/>
    <property type="match status" value="1"/>
</dbReference>
<accession>A0A3A3A5Q3</accession>
<feature type="domain" description="Dienelactone hydrolase" evidence="1">
    <location>
        <begin position="35"/>
        <end position="244"/>
    </location>
</feature>
<evidence type="ECO:0000313" key="3">
    <source>
        <dbReference type="Proteomes" id="UP000266188"/>
    </source>
</evidence>
<name>A0A3A3A5Q3_9EURO</name>
<dbReference type="EMBL" id="MVGC01000010">
    <property type="protein sequence ID" value="RJE27034.1"/>
    <property type="molecule type" value="Genomic_DNA"/>
</dbReference>
<dbReference type="SUPFAM" id="SSF53474">
    <property type="entry name" value="alpha/beta-Hydrolases"/>
    <property type="match status" value="1"/>
</dbReference>
<dbReference type="PANTHER" id="PTHR17630:SF55">
    <property type="entry name" value="DIENELACTONE HYDROLASE FAMILY PROTEIN (AFU_ORTHOLOGUE AFUA_1G01900)"/>
    <property type="match status" value="1"/>
</dbReference>
<dbReference type="STRING" id="2070753.A0A3A3A5Q3"/>
<keyword evidence="2" id="KW-0378">Hydrolase</keyword>
<dbReference type="Pfam" id="PF01738">
    <property type="entry name" value="DLH"/>
    <property type="match status" value="1"/>
</dbReference>
<dbReference type="InterPro" id="IPR029058">
    <property type="entry name" value="AB_hydrolase_fold"/>
</dbReference>
<reference evidence="3" key="1">
    <citation type="submission" date="2017-02" db="EMBL/GenBank/DDBJ databases">
        <authorList>
            <person name="Tafer H."/>
            <person name="Lopandic K."/>
        </authorList>
    </citation>
    <scope>NUCLEOTIDE SEQUENCE [LARGE SCALE GENOMIC DNA]</scope>
    <source>
        <strain evidence="3">CBS 366.77</strain>
    </source>
</reference>
<sequence>MPYSPCCFQGFQWEGSPTGRTDKLANLNTYITGDNPNAAVLVIHDVFGWKFPNIRLLADHFAKEANVTAYVPDVFGGETLDYELCQQERYKEAGVEDFMKRNSREIREPQIFAFAKCLRERYNRVGAAGYCYGGWVVFRLGSREHNPPLVDCIISGHPADLTEADIDNVGVPFQMLAPEFDFTYPTEQKLYTFQRAMTAGLPFDYQHFPGVSHSCLTRGDDKRPGERLAMIRGKDAAVRWLQQYLHPK</sequence>
<protein>
    <submittedName>
        <fullName evidence="2">Dienelactone hydrolase family protein</fullName>
    </submittedName>
</protein>
<dbReference type="OrthoDB" id="10019231at2759"/>
<dbReference type="GO" id="GO:0016787">
    <property type="term" value="F:hydrolase activity"/>
    <property type="evidence" value="ECO:0007669"/>
    <property type="project" value="UniProtKB-KW"/>
</dbReference>
<proteinExistence type="predicted"/>
<evidence type="ECO:0000313" key="2">
    <source>
        <dbReference type="EMBL" id="RJE27034.1"/>
    </source>
</evidence>
<keyword evidence="3" id="KW-1185">Reference proteome</keyword>
<gene>
    <name evidence="2" type="ORF">PHISCL_00619</name>
</gene>
<evidence type="ECO:0000259" key="1">
    <source>
        <dbReference type="Pfam" id="PF01738"/>
    </source>
</evidence>
<dbReference type="AlphaFoldDB" id="A0A3A3A5Q3"/>
<comment type="caution">
    <text evidence="2">The sequence shown here is derived from an EMBL/GenBank/DDBJ whole genome shotgun (WGS) entry which is preliminary data.</text>
</comment>
<dbReference type="InterPro" id="IPR002925">
    <property type="entry name" value="Dienelactn_hydro"/>
</dbReference>
<organism evidence="2 3">
    <name type="scientific">Aspergillus sclerotialis</name>
    <dbReference type="NCBI Taxonomy" id="2070753"/>
    <lineage>
        <taxon>Eukaryota</taxon>
        <taxon>Fungi</taxon>
        <taxon>Dikarya</taxon>
        <taxon>Ascomycota</taxon>
        <taxon>Pezizomycotina</taxon>
        <taxon>Eurotiomycetes</taxon>
        <taxon>Eurotiomycetidae</taxon>
        <taxon>Eurotiales</taxon>
        <taxon>Aspergillaceae</taxon>
        <taxon>Aspergillus</taxon>
        <taxon>Aspergillus subgen. Polypaecilum</taxon>
    </lineage>
</organism>
<dbReference type="Proteomes" id="UP000266188">
    <property type="component" value="Unassembled WGS sequence"/>
</dbReference>